<name>A0AAN7QXV7_9MYRT</name>
<dbReference type="Proteomes" id="UP001345219">
    <property type="component" value="Chromosome 13"/>
</dbReference>
<reference evidence="1 2" key="1">
    <citation type="journal article" date="2023" name="Hortic Res">
        <title>Pangenome of water caltrop reveals structural variations and asymmetric subgenome divergence after allopolyploidization.</title>
        <authorList>
            <person name="Zhang X."/>
            <person name="Chen Y."/>
            <person name="Wang L."/>
            <person name="Yuan Y."/>
            <person name="Fang M."/>
            <person name="Shi L."/>
            <person name="Lu R."/>
            <person name="Comes H.P."/>
            <person name="Ma Y."/>
            <person name="Chen Y."/>
            <person name="Huang G."/>
            <person name="Zhou Y."/>
            <person name="Zheng Z."/>
            <person name="Qiu Y."/>
        </authorList>
    </citation>
    <scope>NUCLEOTIDE SEQUENCE [LARGE SCALE GENOMIC DNA]</scope>
    <source>
        <tissue evidence="1">Roots</tissue>
    </source>
</reference>
<evidence type="ECO:0000313" key="1">
    <source>
        <dbReference type="EMBL" id="KAK4780751.1"/>
    </source>
</evidence>
<comment type="caution">
    <text evidence="1">The sequence shown here is derived from an EMBL/GenBank/DDBJ whole genome shotgun (WGS) entry which is preliminary data.</text>
</comment>
<gene>
    <name evidence="1" type="ORF">SAY87_016857</name>
</gene>
<protein>
    <submittedName>
        <fullName evidence="1">Uncharacterized protein</fullName>
    </submittedName>
</protein>
<organism evidence="1 2">
    <name type="scientific">Trapa incisa</name>
    <dbReference type="NCBI Taxonomy" id="236973"/>
    <lineage>
        <taxon>Eukaryota</taxon>
        <taxon>Viridiplantae</taxon>
        <taxon>Streptophyta</taxon>
        <taxon>Embryophyta</taxon>
        <taxon>Tracheophyta</taxon>
        <taxon>Spermatophyta</taxon>
        <taxon>Magnoliopsida</taxon>
        <taxon>eudicotyledons</taxon>
        <taxon>Gunneridae</taxon>
        <taxon>Pentapetalae</taxon>
        <taxon>rosids</taxon>
        <taxon>malvids</taxon>
        <taxon>Myrtales</taxon>
        <taxon>Lythraceae</taxon>
        <taxon>Trapa</taxon>
    </lineage>
</organism>
<dbReference type="AlphaFoldDB" id="A0AAN7QXV7"/>
<accession>A0AAN7QXV7</accession>
<proteinExistence type="predicted"/>
<keyword evidence="2" id="KW-1185">Reference proteome</keyword>
<evidence type="ECO:0000313" key="2">
    <source>
        <dbReference type="Proteomes" id="UP001345219"/>
    </source>
</evidence>
<sequence length="120" mass="13969">MWFTLFFKPNLSFIFYNGSIIITQNVLSQTQCNIIYLSLCDCFQKHLRICIRFSTSGLGEHLRICIRFEINLMWKEAAVGVGGGGTLSIVPWHCQYHLQCFAHCSLHEVQWQYMEQVETS</sequence>
<dbReference type="EMBL" id="JAXIOK010000001">
    <property type="protein sequence ID" value="KAK4780751.1"/>
    <property type="molecule type" value="Genomic_DNA"/>
</dbReference>